<feature type="domain" description="ABC transporter" evidence="3">
    <location>
        <begin position="23"/>
        <end position="165"/>
    </location>
</feature>
<dbReference type="Pfam" id="PF00005">
    <property type="entry name" value="ABC_tran"/>
    <property type="match status" value="1"/>
</dbReference>
<dbReference type="PANTHER" id="PTHR43335:SF2">
    <property type="entry name" value="ABC TRANSPORTER, ATP-BINDING PROTEIN"/>
    <property type="match status" value="1"/>
</dbReference>
<accession>X1NDF1</accession>
<organism evidence="4">
    <name type="scientific">marine sediment metagenome</name>
    <dbReference type="NCBI Taxonomy" id="412755"/>
    <lineage>
        <taxon>unclassified sequences</taxon>
        <taxon>metagenomes</taxon>
        <taxon>ecological metagenomes</taxon>
    </lineage>
</organism>
<proteinExistence type="inferred from homology"/>
<name>X1NDF1_9ZZZZ</name>
<dbReference type="InterPro" id="IPR017871">
    <property type="entry name" value="ABC_transporter-like_CS"/>
</dbReference>
<sequence>MRLLKLLIENVSKRYKGSDFYALRDITLDIGPGILGLLGPNGAGKSTLMRIIATITRPTHGKVYWNGSDIAQQPDEIRAVLGYLPQDFGVYPNLNADEFLRYMAAIKGVDPSAAKERIDDLLTFVNLLEVRKRPLGDYSGGMKQRIGIAQALLNDPMILVVDEPTVG</sequence>
<dbReference type="SUPFAM" id="SSF52540">
    <property type="entry name" value="P-loop containing nucleoside triphosphate hydrolases"/>
    <property type="match status" value="1"/>
</dbReference>
<dbReference type="PROSITE" id="PS00211">
    <property type="entry name" value="ABC_TRANSPORTER_1"/>
    <property type="match status" value="1"/>
</dbReference>
<evidence type="ECO:0000313" key="4">
    <source>
        <dbReference type="EMBL" id="GAI41648.1"/>
    </source>
</evidence>
<gene>
    <name evidence="4" type="ORF">S06H3_48384</name>
</gene>
<dbReference type="PANTHER" id="PTHR43335">
    <property type="entry name" value="ABC TRANSPORTER, ATP-BINDING PROTEIN"/>
    <property type="match status" value="1"/>
</dbReference>
<dbReference type="InterPro" id="IPR027417">
    <property type="entry name" value="P-loop_NTPase"/>
</dbReference>
<dbReference type="AlphaFoldDB" id="X1NDF1"/>
<keyword evidence="2" id="KW-0813">Transport</keyword>
<evidence type="ECO:0000256" key="2">
    <source>
        <dbReference type="ARBA" id="ARBA00022448"/>
    </source>
</evidence>
<dbReference type="InterPro" id="IPR003439">
    <property type="entry name" value="ABC_transporter-like_ATP-bd"/>
</dbReference>
<evidence type="ECO:0000259" key="3">
    <source>
        <dbReference type="Pfam" id="PF00005"/>
    </source>
</evidence>
<protein>
    <recommendedName>
        <fullName evidence="3">ABC transporter domain-containing protein</fullName>
    </recommendedName>
</protein>
<comment type="caution">
    <text evidence="4">The sequence shown here is derived from an EMBL/GenBank/DDBJ whole genome shotgun (WGS) entry which is preliminary data.</text>
</comment>
<dbReference type="Gene3D" id="3.40.50.300">
    <property type="entry name" value="P-loop containing nucleotide triphosphate hydrolases"/>
    <property type="match status" value="1"/>
</dbReference>
<comment type="similarity">
    <text evidence="1">Belongs to the ABC transporter superfamily.</text>
</comment>
<dbReference type="EMBL" id="BARV01030462">
    <property type="protein sequence ID" value="GAI41648.1"/>
    <property type="molecule type" value="Genomic_DNA"/>
</dbReference>
<evidence type="ECO:0000256" key="1">
    <source>
        <dbReference type="ARBA" id="ARBA00005417"/>
    </source>
</evidence>
<dbReference type="GO" id="GO:0016887">
    <property type="term" value="F:ATP hydrolysis activity"/>
    <property type="evidence" value="ECO:0007669"/>
    <property type="project" value="InterPro"/>
</dbReference>
<dbReference type="GO" id="GO:0005524">
    <property type="term" value="F:ATP binding"/>
    <property type="evidence" value="ECO:0007669"/>
    <property type="project" value="InterPro"/>
</dbReference>
<feature type="non-terminal residue" evidence="4">
    <location>
        <position position="167"/>
    </location>
</feature>
<reference evidence="4" key="1">
    <citation type="journal article" date="2014" name="Front. Microbiol.">
        <title>High frequency of phylogenetically diverse reductive dehalogenase-homologous genes in deep subseafloor sedimentary metagenomes.</title>
        <authorList>
            <person name="Kawai M."/>
            <person name="Futagami T."/>
            <person name="Toyoda A."/>
            <person name="Takaki Y."/>
            <person name="Nishi S."/>
            <person name="Hori S."/>
            <person name="Arai W."/>
            <person name="Tsubouchi T."/>
            <person name="Morono Y."/>
            <person name="Uchiyama I."/>
            <person name="Ito T."/>
            <person name="Fujiyama A."/>
            <person name="Inagaki F."/>
            <person name="Takami H."/>
        </authorList>
    </citation>
    <scope>NUCLEOTIDE SEQUENCE</scope>
    <source>
        <strain evidence="4">Expedition CK06-06</strain>
    </source>
</reference>